<dbReference type="Pfam" id="PF01000">
    <property type="entry name" value="RNA_pol_A_bac"/>
    <property type="match status" value="1"/>
</dbReference>
<comment type="similarity">
    <text evidence="1 11">Belongs to the RNA polymerase alpha chain family.</text>
</comment>
<dbReference type="InterPro" id="IPR036643">
    <property type="entry name" value="RNApol_insert_sf"/>
</dbReference>
<evidence type="ECO:0000256" key="1">
    <source>
        <dbReference type="ARBA" id="ARBA00007123"/>
    </source>
</evidence>
<evidence type="ECO:0000313" key="14">
    <source>
        <dbReference type="EMBL" id="EHN09944.1"/>
    </source>
</evidence>
<organism evidence="14 15">
    <name type="scientific">Patulibacter medicamentivorans</name>
    <dbReference type="NCBI Taxonomy" id="1097667"/>
    <lineage>
        <taxon>Bacteria</taxon>
        <taxon>Bacillati</taxon>
        <taxon>Actinomycetota</taxon>
        <taxon>Thermoleophilia</taxon>
        <taxon>Solirubrobacterales</taxon>
        <taxon>Patulibacteraceae</taxon>
        <taxon>Patulibacter</taxon>
    </lineage>
</organism>
<feature type="domain" description="DNA-directed RNA polymerase RpoA/D/Rpb3-type" evidence="13">
    <location>
        <begin position="49"/>
        <end position="257"/>
    </location>
</feature>
<name>H0E8R6_9ACTN</name>
<dbReference type="GO" id="GO:0006351">
    <property type="term" value="P:DNA-templated transcription"/>
    <property type="evidence" value="ECO:0007669"/>
    <property type="project" value="UniProtKB-UniRule"/>
</dbReference>
<dbReference type="GO" id="GO:0000428">
    <property type="term" value="C:DNA-directed RNA polymerase complex"/>
    <property type="evidence" value="ECO:0007669"/>
    <property type="project" value="UniProtKB-KW"/>
</dbReference>
<comment type="function">
    <text evidence="11">DNA-dependent RNA polymerase catalyzes the transcription of DNA into RNA using the four ribonucleoside triphosphates as substrates.</text>
</comment>
<feature type="region of interest" description="Alpha C-terminal domain (alpha-CTD)" evidence="11">
    <location>
        <begin position="281"/>
        <end position="350"/>
    </location>
</feature>
<dbReference type="AlphaFoldDB" id="H0E8R6"/>
<dbReference type="SMART" id="SM00662">
    <property type="entry name" value="RPOLD"/>
    <property type="match status" value="1"/>
</dbReference>
<comment type="subunit">
    <text evidence="11">Homodimer. The RNAP catalytic core consists of 2 alpha, 1 beta, 1 beta' and 1 omega subunit. When a sigma factor is associated with the core the holoenzyme is formed, which can initiate transcription.</text>
</comment>
<dbReference type="InterPro" id="IPR036603">
    <property type="entry name" value="RBP11-like"/>
</dbReference>
<feature type="region of interest" description="Disordered" evidence="12">
    <location>
        <begin position="1"/>
        <end position="27"/>
    </location>
</feature>
<evidence type="ECO:0000256" key="6">
    <source>
        <dbReference type="ARBA" id="ARBA00022695"/>
    </source>
</evidence>
<dbReference type="Gene3D" id="1.10.150.20">
    <property type="entry name" value="5' to 3' exonuclease, C-terminal subdomain"/>
    <property type="match status" value="1"/>
</dbReference>
<evidence type="ECO:0000256" key="11">
    <source>
        <dbReference type="HAMAP-Rule" id="MF_00059"/>
    </source>
</evidence>
<evidence type="ECO:0000256" key="10">
    <source>
        <dbReference type="ARBA" id="ARBA00048552"/>
    </source>
</evidence>
<evidence type="ECO:0000259" key="13">
    <source>
        <dbReference type="SMART" id="SM00662"/>
    </source>
</evidence>
<dbReference type="InterPro" id="IPR011263">
    <property type="entry name" value="DNA-dir_RNA_pol_RpoA/D/Rpb3"/>
</dbReference>
<proteinExistence type="inferred from homology"/>
<evidence type="ECO:0000256" key="8">
    <source>
        <dbReference type="ARBA" id="ARBA00032524"/>
    </source>
</evidence>
<keyword evidence="4 11" id="KW-0240">DNA-directed RNA polymerase</keyword>
<evidence type="ECO:0000256" key="3">
    <source>
        <dbReference type="ARBA" id="ARBA00015972"/>
    </source>
</evidence>
<evidence type="ECO:0000256" key="7">
    <source>
        <dbReference type="ARBA" id="ARBA00023163"/>
    </source>
</evidence>
<dbReference type="GO" id="GO:0003677">
    <property type="term" value="F:DNA binding"/>
    <property type="evidence" value="ECO:0007669"/>
    <property type="project" value="UniProtKB-UniRule"/>
</dbReference>
<dbReference type="Pfam" id="PF01193">
    <property type="entry name" value="RNA_pol_L"/>
    <property type="match status" value="1"/>
</dbReference>
<dbReference type="Gene3D" id="2.170.120.12">
    <property type="entry name" value="DNA-directed RNA polymerase, insert domain"/>
    <property type="match status" value="1"/>
</dbReference>
<dbReference type="InterPro" id="IPR011260">
    <property type="entry name" value="RNAP_asu_C"/>
</dbReference>
<dbReference type="EMBL" id="AGUD01000246">
    <property type="protein sequence ID" value="EHN09944.1"/>
    <property type="molecule type" value="Genomic_DNA"/>
</dbReference>
<evidence type="ECO:0000256" key="12">
    <source>
        <dbReference type="SAM" id="MobiDB-lite"/>
    </source>
</evidence>
<dbReference type="EC" id="2.7.7.6" evidence="2 11"/>
<dbReference type="Gene3D" id="3.30.1360.10">
    <property type="entry name" value="RNA polymerase, RBP11-like subunit"/>
    <property type="match status" value="1"/>
</dbReference>
<feature type="region of interest" description="Alpha N-terminal domain (alpha-NTD)" evidence="11">
    <location>
        <begin position="1"/>
        <end position="258"/>
    </location>
</feature>
<gene>
    <name evidence="11" type="primary">rpoA</name>
    <name evidence="14" type="ORF">PAI11_32300</name>
</gene>
<keyword evidence="15" id="KW-1185">Reference proteome</keyword>
<evidence type="ECO:0000256" key="9">
    <source>
        <dbReference type="ARBA" id="ARBA00033070"/>
    </source>
</evidence>
<dbReference type="Pfam" id="PF03118">
    <property type="entry name" value="RNA_pol_A_CTD"/>
    <property type="match status" value="1"/>
</dbReference>
<accession>H0E8R6</accession>
<dbReference type="SUPFAM" id="SSF47789">
    <property type="entry name" value="C-terminal domain of RNA polymerase alpha subunit"/>
    <property type="match status" value="1"/>
</dbReference>
<keyword evidence="5 11" id="KW-0808">Transferase</keyword>
<keyword evidence="6 11" id="KW-0548">Nucleotidyltransferase</keyword>
<reference evidence="14 15" key="1">
    <citation type="journal article" date="2013" name="Biodegradation">
        <title>Quantitative proteomic analysis of ibuprofen-degrading Patulibacter sp. strain I11.</title>
        <authorList>
            <person name="Almeida B."/>
            <person name="Kjeldal H."/>
            <person name="Lolas I."/>
            <person name="Knudsen A.D."/>
            <person name="Carvalho G."/>
            <person name="Nielsen K.L."/>
            <person name="Barreto Crespo M.T."/>
            <person name="Stensballe A."/>
            <person name="Nielsen J.L."/>
        </authorList>
    </citation>
    <scope>NUCLEOTIDE SEQUENCE [LARGE SCALE GENOMIC DNA]</scope>
    <source>
        <strain evidence="14 15">I11</strain>
    </source>
</reference>
<dbReference type="GO" id="GO:0003899">
    <property type="term" value="F:DNA-directed RNA polymerase activity"/>
    <property type="evidence" value="ECO:0007669"/>
    <property type="project" value="UniProtKB-UniRule"/>
</dbReference>
<dbReference type="NCBIfam" id="NF003519">
    <property type="entry name" value="PRK05182.2-5"/>
    <property type="match status" value="1"/>
</dbReference>
<dbReference type="NCBIfam" id="TIGR02027">
    <property type="entry name" value="rpoA"/>
    <property type="match status" value="1"/>
</dbReference>
<dbReference type="SUPFAM" id="SSF56553">
    <property type="entry name" value="Insert subdomain of RNA polymerase alpha subunit"/>
    <property type="match status" value="1"/>
</dbReference>
<dbReference type="HAMAP" id="MF_00059">
    <property type="entry name" value="RNApol_bact_RpoA"/>
    <property type="match status" value="1"/>
</dbReference>
<dbReference type="Proteomes" id="UP000005143">
    <property type="component" value="Unassembled WGS sequence"/>
</dbReference>
<dbReference type="NCBIfam" id="NF003513">
    <property type="entry name" value="PRK05182.1-2"/>
    <property type="match status" value="1"/>
</dbReference>
<dbReference type="CDD" id="cd06928">
    <property type="entry name" value="RNAP_alpha_NTD"/>
    <property type="match status" value="1"/>
</dbReference>
<dbReference type="InterPro" id="IPR011773">
    <property type="entry name" value="DNA-dir_RpoA"/>
</dbReference>
<keyword evidence="7 11" id="KW-0804">Transcription</keyword>
<protein>
    <recommendedName>
        <fullName evidence="3 11">DNA-directed RNA polymerase subunit alpha</fullName>
        <shortName evidence="11">RNAP subunit alpha</shortName>
        <ecNumber evidence="2 11">2.7.7.6</ecNumber>
    </recommendedName>
    <alternativeName>
        <fullName evidence="9 11">RNA polymerase subunit alpha</fullName>
    </alternativeName>
    <alternativeName>
        <fullName evidence="8 11">Transcriptase subunit alpha</fullName>
    </alternativeName>
</protein>
<evidence type="ECO:0000313" key="15">
    <source>
        <dbReference type="Proteomes" id="UP000005143"/>
    </source>
</evidence>
<dbReference type="GO" id="GO:0005737">
    <property type="term" value="C:cytoplasm"/>
    <property type="evidence" value="ECO:0007669"/>
    <property type="project" value="UniProtKB-ARBA"/>
</dbReference>
<dbReference type="InterPro" id="IPR011262">
    <property type="entry name" value="DNA-dir_RNA_pol_insert"/>
</dbReference>
<dbReference type="PATRIC" id="fig|1097667.3.peg.3201"/>
<comment type="catalytic activity">
    <reaction evidence="10 11">
        <text>RNA(n) + a ribonucleoside 5'-triphosphate = RNA(n+1) + diphosphate</text>
        <dbReference type="Rhea" id="RHEA:21248"/>
        <dbReference type="Rhea" id="RHEA-COMP:14527"/>
        <dbReference type="Rhea" id="RHEA-COMP:17342"/>
        <dbReference type="ChEBI" id="CHEBI:33019"/>
        <dbReference type="ChEBI" id="CHEBI:61557"/>
        <dbReference type="ChEBI" id="CHEBI:140395"/>
        <dbReference type="EC" id="2.7.7.6"/>
    </reaction>
</comment>
<comment type="domain">
    <text evidence="11">The N-terminal domain is essential for RNAP assembly and basal transcription, whereas the C-terminal domain is involved in interaction with transcriptional regulators and with upstream promoter elements.</text>
</comment>
<dbReference type="SUPFAM" id="SSF55257">
    <property type="entry name" value="RBP11-like subunits of RNA polymerase"/>
    <property type="match status" value="1"/>
</dbReference>
<evidence type="ECO:0000256" key="4">
    <source>
        <dbReference type="ARBA" id="ARBA00022478"/>
    </source>
</evidence>
<evidence type="ECO:0000256" key="5">
    <source>
        <dbReference type="ARBA" id="ARBA00022679"/>
    </source>
</evidence>
<dbReference type="FunFam" id="2.170.120.12:FF:000001">
    <property type="entry name" value="DNA-directed RNA polymerase subunit alpha"/>
    <property type="match status" value="1"/>
</dbReference>
<comment type="caution">
    <text evidence="14">The sequence shown here is derived from an EMBL/GenBank/DDBJ whole genome shotgun (WGS) entry which is preliminary data.</text>
</comment>
<sequence>MEADSLRPAELAVARHHRDRPSSDEEEARTLMLDYQTPRITSESVEDNRGTFTIEPLERGFGYTFGNSLRRVLLSFLSGAAVTNVRIEGVAHEFTTLDGVTEDVTDIVLNLKTLVCRMHSDATEVEAPLVAEGPGEVTAKDIDLPAGVEILNPEAHIATLEAGTKLEVYLTIGQGRGYRSADENKTPDQPIGVIPIDSIFSPIRRVAYRVEPARVGQRTDFDQLSLDIETDGSIEPGEALREASEILIQQLAVFTDPDRVEELRASVGGELEDGLVGDGAFGDPTDEMMIEELELGVRSYNCLKRAGIQTVGDLTSKTEAELAAIPNFGKKSIDEVVETLAARGYGLRDE</sequence>
<evidence type="ECO:0000256" key="2">
    <source>
        <dbReference type="ARBA" id="ARBA00012418"/>
    </source>
</evidence>
<dbReference type="GO" id="GO:0046983">
    <property type="term" value="F:protein dimerization activity"/>
    <property type="evidence" value="ECO:0007669"/>
    <property type="project" value="InterPro"/>
</dbReference>